<dbReference type="InterPro" id="IPR042197">
    <property type="entry name" value="Apaf_helical"/>
</dbReference>
<feature type="domain" description="Disease resistance R13L4/SHOC-2-like LRR" evidence="16">
    <location>
        <begin position="565"/>
        <end position="769"/>
    </location>
</feature>
<comment type="function">
    <text evidence="1">Confers resistance to late blight (Phytophthora infestans) races carrying the avirulence gene Avr1. Resistance proteins guard the plant against pathogens that contain an appropriate avirulence protein via an indirect interaction with this avirulence protein. That triggers a defense system including the hypersensitive response, which restricts the pathogen growth.</text>
</comment>
<keyword evidence="9" id="KW-0547">Nucleotide-binding</keyword>
<keyword evidence="12" id="KW-0175">Coiled coil</keyword>
<dbReference type="Gene3D" id="1.20.5.4130">
    <property type="match status" value="1"/>
</dbReference>
<evidence type="ECO:0000313" key="18">
    <source>
        <dbReference type="Proteomes" id="UP001371456"/>
    </source>
</evidence>
<dbReference type="Gene3D" id="1.10.8.430">
    <property type="entry name" value="Helical domain of apoptotic protease-activating factors"/>
    <property type="match status" value="1"/>
</dbReference>
<evidence type="ECO:0000256" key="4">
    <source>
        <dbReference type="ARBA" id="ARBA00008894"/>
    </source>
</evidence>
<protein>
    <recommendedName>
        <fullName evidence="19">NB-ARC domain-containing protein</fullName>
    </recommendedName>
</protein>
<keyword evidence="11" id="KW-0067">ATP-binding</keyword>
<dbReference type="Pfam" id="PF00931">
    <property type="entry name" value="NB-ARC"/>
    <property type="match status" value="1"/>
</dbReference>
<sequence length="901" mass="103588">MAAYSVVISLLQTLNQRNPELFHSLTAEALDSVRSTAEYFQNVLENSSKSRFDTEKIKSLEEKIRLAVSYAEDVVEMKISQIVKGSSWTFGILQHQDLLPLVENMDTTKKQVMEIVSHHADQVLELSRDSLIATSSTSYPMLEDDIVQGLDDDLEIIINRLKGQPRDLVVVTISGMGGIGKTTLAKKAYDQLTIRYHFDILAWVTISQEFRGRNVLLEALHCISKQKVSVNAKDYNEMDDSELADLVQKKLKGRRYLFVVDDIWSTDVWDSLRQIFPDCNNRSRVLLTTRETEVAMYANTCSPHKMRLLSLENGWRLLCDKVFGPKRDHPPELEEIGKVIVEKCQGLPLTISVIAGHLSKIARTLEGWKDVARNLSEIIASHPDECLGVLGLSYHHLPNRLKPCFLSMGDFPEDFQVETQRLIQLWIAQGFIRNFENGKTLEEVGIDYLEDLISRNLIQARKRRFNGEIKACGIHDILREFCLLEAEMTKHMHVERTRPTLPTQRHTARHFSFQTRSSSFADFSEILPTDARSIFLFPHLDQPLEPYIKLLGILPIYRHNHVIHEFFSRFDLLRVLVIFNTDVWFESFPLVITTLFHLRYLQFPFHVKIPGSISKLQNLQTLICSGHTLPREIWMMKNLRYIRLEVPSHFPGPRIGSLVTGMPHLEELSGVCYYSCTKKVLSGLPNLRSLTIHLPYNQKIIPHHQLDMFGLTKLEAFKLHGAPYLRDPIKRFGFPTSLRRLSLSRCCYFDWADITSTVMMLPNLEVLKLIHCETSSNECRLSDEWRMSDKDKFKSLKLLLLSGTNLKHWEASSVNFPNLKRLVLKKCCNLQEIPADFGEICTLESIELHDCSPTAEDSAKNIEQEQEDMGNNILKVCIIHNNNWAVEIIDLLMPSSKCRMF</sequence>
<gene>
    <name evidence="17" type="ORF">RDI58_010133</name>
</gene>
<dbReference type="InterPro" id="IPR058922">
    <property type="entry name" value="WHD_DRP"/>
</dbReference>
<dbReference type="GO" id="GO:0005524">
    <property type="term" value="F:ATP binding"/>
    <property type="evidence" value="ECO:0007669"/>
    <property type="project" value="UniProtKB-KW"/>
</dbReference>
<dbReference type="Pfam" id="PF23598">
    <property type="entry name" value="LRR_14"/>
    <property type="match status" value="1"/>
</dbReference>
<dbReference type="SUPFAM" id="SSF52540">
    <property type="entry name" value="P-loop containing nucleoside triphosphate hydrolases"/>
    <property type="match status" value="1"/>
</dbReference>
<comment type="similarity">
    <text evidence="4">Belongs to the disease resistance NB-LRR family.</text>
</comment>
<evidence type="ECO:0000256" key="10">
    <source>
        <dbReference type="ARBA" id="ARBA00022821"/>
    </source>
</evidence>
<evidence type="ECO:0000256" key="3">
    <source>
        <dbReference type="ARBA" id="ARBA00004496"/>
    </source>
</evidence>
<dbReference type="SUPFAM" id="SSF52058">
    <property type="entry name" value="L domain-like"/>
    <property type="match status" value="1"/>
</dbReference>
<dbReference type="FunFam" id="1.10.10.10:FF:000322">
    <property type="entry name" value="Probable disease resistance protein At1g63360"/>
    <property type="match status" value="1"/>
</dbReference>
<keyword evidence="7" id="KW-0381">Hypersensitive response</keyword>
<dbReference type="AlphaFoldDB" id="A0AAN8YG27"/>
<comment type="caution">
    <text evidence="17">The sequence shown here is derived from an EMBL/GenBank/DDBJ whole genome shotgun (WGS) entry which is preliminary data.</text>
</comment>
<reference evidence="17 18" key="1">
    <citation type="submission" date="2024-02" db="EMBL/GenBank/DDBJ databases">
        <title>de novo genome assembly of Solanum bulbocastanum strain 11H21.</title>
        <authorList>
            <person name="Hosaka A.J."/>
        </authorList>
    </citation>
    <scope>NUCLEOTIDE SEQUENCE [LARGE SCALE GENOMIC DNA]</scope>
    <source>
        <tissue evidence="17">Young leaves</tissue>
    </source>
</reference>
<dbReference type="GO" id="GO:0016020">
    <property type="term" value="C:membrane"/>
    <property type="evidence" value="ECO:0007669"/>
    <property type="project" value="UniProtKB-SubCell"/>
</dbReference>
<dbReference type="InterPro" id="IPR055414">
    <property type="entry name" value="LRR_R13L4/SHOC2-like"/>
</dbReference>
<dbReference type="InterPro" id="IPR027417">
    <property type="entry name" value="P-loop_NTPase"/>
</dbReference>
<dbReference type="Gene3D" id="1.10.10.10">
    <property type="entry name" value="Winged helix-like DNA-binding domain superfamily/Winged helix DNA-binding domain"/>
    <property type="match status" value="1"/>
</dbReference>
<keyword evidence="5" id="KW-0963">Cytoplasm</keyword>
<dbReference type="PANTHER" id="PTHR23155:SF1152">
    <property type="entry name" value="AAA+ ATPASE DOMAIN-CONTAINING PROTEIN"/>
    <property type="match status" value="1"/>
</dbReference>
<keyword evidence="18" id="KW-1185">Reference proteome</keyword>
<evidence type="ECO:0000259" key="15">
    <source>
        <dbReference type="Pfam" id="PF23559"/>
    </source>
</evidence>
<dbReference type="Pfam" id="PF23559">
    <property type="entry name" value="WHD_DRP"/>
    <property type="match status" value="1"/>
</dbReference>
<dbReference type="PANTHER" id="PTHR23155">
    <property type="entry name" value="DISEASE RESISTANCE PROTEIN RP"/>
    <property type="match status" value="1"/>
</dbReference>
<keyword evidence="10" id="KW-0611">Plant defense</keyword>
<dbReference type="InterPro" id="IPR036388">
    <property type="entry name" value="WH-like_DNA-bd_sf"/>
</dbReference>
<evidence type="ECO:0000256" key="5">
    <source>
        <dbReference type="ARBA" id="ARBA00022490"/>
    </source>
</evidence>
<dbReference type="FunFam" id="3.40.50.300:FF:001091">
    <property type="entry name" value="Probable disease resistance protein At1g61300"/>
    <property type="match status" value="1"/>
</dbReference>
<dbReference type="InterPro" id="IPR044974">
    <property type="entry name" value="Disease_R_plants"/>
</dbReference>
<keyword evidence="13" id="KW-0472">Membrane</keyword>
<dbReference type="Gene3D" id="3.40.50.300">
    <property type="entry name" value="P-loop containing nucleotide triphosphate hydrolases"/>
    <property type="match status" value="1"/>
</dbReference>
<name>A0AAN8YG27_SOLBU</name>
<organism evidence="17 18">
    <name type="scientific">Solanum bulbocastanum</name>
    <name type="common">Wild potato</name>
    <dbReference type="NCBI Taxonomy" id="147425"/>
    <lineage>
        <taxon>Eukaryota</taxon>
        <taxon>Viridiplantae</taxon>
        <taxon>Streptophyta</taxon>
        <taxon>Embryophyta</taxon>
        <taxon>Tracheophyta</taxon>
        <taxon>Spermatophyta</taxon>
        <taxon>Magnoliopsida</taxon>
        <taxon>eudicotyledons</taxon>
        <taxon>Gunneridae</taxon>
        <taxon>Pentapetalae</taxon>
        <taxon>asterids</taxon>
        <taxon>lamiids</taxon>
        <taxon>Solanales</taxon>
        <taxon>Solanaceae</taxon>
        <taxon>Solanoideae</taxon>
        <taxon>Solaneae</taxon>
        <taxon>Solanum</taxon>
    </lineage>
</organism>
<comment type="subcellular location">
    <subcellularLocation>
        <location evidence="3">Cytoplasm</location>
    </subcellularLocation>
    <subcellularLocation>
        <location evidence="2">Membrane</location>
        <topology evidence="2">Peripheral membrane protein</topology>
    </subcellularLocation>
</comment>
<evidence type="ECO:0000256" key="13">
    <source>
        <dbReference type="ARBA" id="ARBA00023136"/>
    </source>
</evidence>
<proteinExistence type="inferred from homology"/>
<feature type="domain" description="NB-ARC" evidence="14">
    <location>
        <begin position="152"/>
        <end position="324"/>
    </location>
</feature>
<keyword evidence="8" id="KW-0677">Repeat</keyword>
<keyword evidence="6" id="KW-0433">Leucine-rich repeat</keyword>
<feature type="domain" description="Disease resistance protein winged helix" evidence="15">
    <location>
        <begin position="411"/>
        <end position="481"/>
    </location>
</feature>
<dbReference type="InterPro" id="IPR002182">
    <property type="entry name" value="NB-ARC"/>
</dbReference>
<dbReference type="GO" id="GO:0043531">
    <property type="term" value="F:ADP binding"/>
    <property type="evidence" value="ECO:0007669"/>
    <property type="project" value="InterPro"/>
</dbReference>
<dbReference type="GO" id="GO:0051607">
    <property type="term" value="P:defense response to virus"/>
    <property type="evidence" value="ECO:0007669"/>
    <property type="project" value="UniProtKB-ARBA"/>
</dbReference>
<accession>A0AAN8YG27</accession>
<evidence type="ECO:0000256" key="8">
    <source>
        <dbReference type="ARBA" id="ARBA00022737"/>
    </source>
</evidence>
<evidence type="ECO:0000256" key="11">
    <source>
        <dbReference type="ARBA" id="ARBA00022840"/>
    </source>
</evidence>
<evidence type="ECO:0000256" key="2">
    <source>
        <dbReference type="ARBA" id="ARBA00004170"/>
    </source>
</evidence>
<evidence type="ECO:0000256" key="6">
    <source>
        <dbReference type="ARBA" id="ARBA00022614"/>
    </source>
</evidence>
<dbReference type="GO" id="GO:0005737">
    <property type="term" value="C:cytoplasm"/>
    <property type="evidence" value="ECO:0007669"/>
    <property type="project" value="UniProtKB-SubCell"/>
</dbReference>
<dbReference type="GO" id="GO:0009626">
    <property type="term" value="P:plant-type hypersensitive response"/>
    <property type="evidence" value="ECO:0007669"/>
    <property type="project" value="UniProtKB-KW"/>
</dbReference>
<evidence type="ECO:0000256" key="9">
    <source>
        <dbReference type="ARBA" id="ARBA00022741"/>
    </source>
</evidence>
<dbReference type="Gene3D" id="3.80.10.10">
    <property type="entry name" value="Ribonuclease Inhibitor"/>
    <property type="match status" value="1"/>
</dbReference>
<evidence type="ECO:0000259" key="14">
    <source>
        <dbReference type="Pfam" id="PF00931"/>
    </source>
</evidence>
<evidence type="ECO:0000256" key="12">
    <source>
        <dbReference type="ARBA" id="ARBA00023054"/>
    </source>
</evidence>
<evidence type="ECO:0008006" key="19">
    <source>
        <dbReference type="Google" id="ProtNLM"/>
    </source>
</evidence>
<dbReference type="PRINTS" id="PR00364">
    <property type="entry name" value="DISEASERSIST"/>
</dbReference>
<evidence type="ECO:0000313" key="17">
    <source>
        <dbReference type="EMBL" id="KAK6791052.1"/>
    </source>
</evidence>
<evidence type="ECO:0000256" key="1">
    <source>
        <dbReference type="ARBA" id="ARBA00002074"/>
    </source>
</evidence>
<evidence type="ECO:0000256" key="7">
    <source>
        <dbReference type="ARBA" id="ARBA00022667"/>
    </source>
</evidence>
<dbReference type="Proteomes" id="UP001371456">
    <property type="component" value="Unassembled WGS sequence"/>
</dbReference>
<evidence type="ECO:0000259" key="16">
    <source>
        <dbReference type="Pfam" id="PF23598"/>
    </source>
</evidence>
<dbReference type="EMBL" id="JBANQN010000004">
    <property type="protein sequence ID" value="KAK6791052.1"/>
    <property type="molecule type" value="Genomic_DNA"/>
</dbReference>
<dbReference type="InterPro" id="IPR032675">
    <property type="entry name" value="LRR_dom_sf"/>
</dbReference>